<gene>
    <name evidence="1" type="ORF">E3U43_016911</name>
</gene>
<proteinExistence type="predicted"/>
<comment type="caution">
    <text evidence="1">The sequence shown here is derived from an EMBL/GenBank/DDBJ whole genome shotgun (WGS) entry which is preliminary data.</text>
</comment>
<accession>A0ACD3QXT1</accession>
<reference evidence="1" key="1">
    <citation type="submission" date="2018-11" db="EMBL/GenBank/DDBJ databases">
        <title>The sequence and de novo assembly of Larimichthys crocea genome using PacBio and Hi-C technologies.</title>
        <authorList>
            <person name="Xu P."/>
            <person name="Chen B."/>
            <person name="Zhou Z."/>
            <person name="Ke Q."/>
            <person name="Wu Y."/>
            <person name="Bai H."/>
            <person name="Pu F."/>
        </authorList>
    </citation>
    <scope>NUCLEOTIDE SEQUENCE</scope>
    <source>
        <tissue evidence="1">Muscle</tissue>
    </source>
</reference>
<evidence type="ECO:0000313" key="1">
    <source>
        <dbReference type="EMBL" id="TMS11953.1"/>
    </source>
</evidence>
<keyword evidence="2" id="KW-1185">Reference proteome</keyword>
<organism evidence="1 2">
    <name type="scientific">Larimichthys crocea</name>
    <name type="common">Large yellow croaker</name>
    <name type="synonym">Pseudosciaena crocea</name>
    <dbReference type="NCBI Taxonomy" id="215358"/>
    <lineage>
        <taxon>Eukaryota</taxon>
        <taxon>Metazoa</taxon>
        <taxon>Chordata</taxon>
        <taxon>Craniata</taxon>
        <taxon>Vertebrata</taxon>
        <taxon>Euteleostomi</taxon>
        <taxon>Actinopterygii</taxon>
        <taxon>Neopterygii</taxon>
        <taxon>Teleostei</taxon>
        <taxon>Neoteleostei</taxon>
        <taxon>Acanthomorphata</taxon>
        <taxon>Eupercaria</taxon>
        <taxon>Sciaenidae</taxon>
        <taxon>Larimichthys</taxon>
    </lineage>
</organism>
<dbReference type="EMBL" id="CM011685">
    <property type="protein sequence ID" value="TMS11953.1"/>
    <property type="molecule type" value="Genomic_DNA"/>
</dbReference>
<name>A0ACD3QXT1_LARCR</name>
<evidence type="ECO:0000313" key="2">
    <source>
        <dbReference type="Proteomes" id="UP000793456"/>
    </source>
</evidence>
<dbReference type="Proteomes" id="UP000793456">
    <property type="component" value="Chromosome XII"/>
</dbReference>
<protein>
    <submittedName>
        <fullName evidence="1">Uncharacterized protein</fullName>
    </submittedName>
</protein>
<sequence>MRTPLTASLFLFLGLMQQINMSFSALPKDLEGSGDLQEISGSGSGDLSEQDETNTKDRPDINDVRVFAENAGGGTKNTFHDSSVVTFDETQWPVMDVGSGYGVMANSKSLLERKEIFAGVIAGGVTGAILAASLATILIYKWQKKDDDGYILGQQRASVEDYHRPSREEVV</sequence>